<dbReference type="SUPFAM" id="SSF53756">
    <property type="entry name" value="UDP-Glycosyltransferase/glycogen phosphorylase"/>
    <property type="match status" value="1"/>
</dbReference>
<dbReference type="InterPro" id="IPR001296">
    <property type="entry name" value="Glyco_trans_1"/>
</dbReference>
<dbReference type="RefSeq" id="WP_146787349.1">
    <property type="nucleotide sequence ID" value="NZ_CP042434.1"/>
</dbReference>
<evidence type="ECO:0000313" key="4">
    <source>
        <dbReference type="Proteomes" id="UP000321291"/>
    </source>
</evidence>
<reference evidence="3 4" key="1">
    <citation type="journal article" date="2017" name="Int. J. Syst. Evol. Microbiol.">
        <title>Arachidicoccus ginsenosidivorans sp. nov., with ginsenoside-converting activity isolated from ginseng cultivating soil.</title>
        <authorList>
            <person name="Siddiqi M.Z."/>
            <person name="Aslam Z."/>
            <person name="Im W.T."/>
        </authorList>
    </citation>
    <scope>NUCLEOTIDE SEQUENCE [LARGE SCALE GENOMIC DNA]</scope>
    <source>
        <strain evidence="3 4">Gsoil 809</strain>
    </source>
</reference>
<dbReference type="PANTHER" id="PTHR12526:SF638">
    <property type="entry name" value="SPORE COAT PROTEIN SA"/>
    <property type="match status" value="1"/>
</dbReference>
<proteinExistence type="predicted"/>
<dbReference type="AlphaFoldDB" id="A0A5B8VUV3"/>
<keyword evidence="3" id="KW-0808">Transferase</keyword>
<evidence type="ECO:0000259" key="1">
    <source>
        <dbReference type="Pfam" id="PF00534"/>
    </source>
</evidence>
<organism evidence="3 4">
    <name type="scientific">Arachidicoccus ginsenosidivorans</name>
    <dbReference type="NCBI Taxonomy" id="496057"/>
    <lineage>
        <taxon>Bacteria</taxon>
        <taxon>Pseudomonadati</taxon>
        <taxon>Bacteroidota</taxon>
        <taxon>Chitinophagia</taxon>
        <taxon>Chitinophagales</taxon>
        <taxon>Chitinophagaceae</taxon>
        <taxon>Arachidicoccus</taxon>
    </lineage>
</organism>
<accession>A0A5B8VUV3</accession>
<dbReference type="GO" id="GO:0016757">
    <property type="term" value="F:glycosyltransferase activity"/>
    <property type="evidence" value="ECO:0007669"/>
    <property type="project" value="InterPro"/>
</dbReference>
<dbReference type="EMBL" id="CP042434">
    <property type="protein sequence ID" value="QEC73948.1"/>
    <property type="molecule type" value="Genomic_DNA"/>
</dbReference>
<evidence type="ECO:0000313" key="3">
    <source>
        <dbReference type="EMBL" id="QEC73948.1"/>
    </source>
</evidence>
<dbReference type="Proteomes" id="UP000321291">
    <property type="component" value="Chromosome"/>
</dbReference>
<feature type="domain" description="Glycosyl transferase family 1" evidence="1">
    <location>
        <begin position="172"/>
        <end position="330"/>
    </location>
</feature>
<dbReference type="CDD" id="cd03808">
    <property type="entry name" value="GT4_CapM-like"/>
    <property type="match status" value="1"/>
</dbReference>
<dbReference type="PANTHER" id="PTHR12526">
    <property type="entry name" value="GLYCOSYLTRANSFERASE"/>
    <property type="match status" value="1"/>
</dbReference>
<dbReference type="OrthoDB" id="9790710at2"/>
<evidence type="ECO:0000259" key="2">
    <source>
        <dbReference type="Pfam" id="PF13477"/>
    </source>
</evidence>
<protein>
    <submittedName>
        <fullName evidence="3">Glycosyltransferase family 4 protein</fullName>
    </submittedName>
</protein>
<dbReference type="InterPro" id="IPR028098">
    <property type="entry name" value="Glyco_trans_4-like_N"/>
</dbReference>
<dbReference type="Pfam" id="PF13477">
    <property type="entry name" value="Glyco_trans_4_2"/>
    <property type="match status" value="1"/>
</dbReference>
<feature type="domain" description="Glycosyltransferase subfamily 4-like N-terminal" evidence="2">
    <location>
        <begin position="2"/>
        <end position="132"/>
    </location>
</feature>
<gene>
    <name evidence="3" type="ORF">FSB73_22035</name>
</gene>
<dbReference type="KEGG" id="agi:FSB73_22035"/>
<sequence length="361" mass="41094">MNLALKIKNCGHEVYILTKDTGRFNMLRDLGLIPLNINFDRSGTNLLKELNLIRRIRRSILKFQPDLIHNVTIKPVIYGTIAARGLSTVKIVNAISGLGYNFIDGRAGFTQKIILKLMKFAFKRKVNFIFQNPDDLSLFKYFGFLIDNDYRIIKGAGVDENLFPYNDPSLNGKLTVLFLGRLLKDKGIVEYFEAAKKLQDEWVNKVNFVAMGDVDFENPASISIKELNSFLVPDYIIWRRFEENVVDSLIESDIVCLPSYREGLPKSLIEAMAVGRPIITTDVPGCRECVENGYNGFLVPSKDINSLSIQLSNLLKNDKLRLSMGVNSRQKMINELSLSQVIRETFDFYSFILGVDLDQRI</sequence>
<dbReference type="Pfam" id="PF00534">
    <property type="entry name" value="Glycos_transf_1"/>
    <property type="match status" value="1"/>
</dbReference>
<keyword evidence="4" id="KW-1185">Reference proteome</keyword>
<name>A0A5B8VUV3_9BACT</name>
<dbReference type="Gene3D" id="3.40.50.2000">
    <property type="entry name" value="Glycogen Phosphorylase B"/>
    <property type="match status" value="2"/>
</dbReference>